<dbReference type="InterPro" id="IPR038763">
    <property type="entry name" value="DHH_sf"/>
</dbReference>
<protein>
    <recommendedName>
        <fullName evidence="1">DHHA1 domain-containing protein</fullName>
    </recommendedName>
</protein>
<sequence>MLKDTVVLYHNNCTDGFSGAWAARKKFGKRADYLGVIHHEPPPPGLDGKDVFIIDFSYSKETTGTLLDITKSLTLIDHHITSKEVTESIPNHVFDNDHSGAVLAWEYFFPGEKTPVYLEYVEDIDLWRFDMSRAEDFLAFSATVPFDFEKLDAIIEEFEDENKRKAFLGKGKDLLEYQIRLVEEMIEEGEEVNLDGFRALVVNSPVLPSQLGNTIVRKGYDIGIIWAHSNDVIRVSLRSDKDGKVNVGDIAQKYGGGGHKSAAGFVVRDESEFPWQTKNT</sequence>
<dbReference type="PANTHER" id="PTHR46922:SF4">
    <property type="entry name" value="DHHA1 DOMAIN PROTEIN"/>
    <property type="match status" value="1"/>
</dbReference>
<feature type="domain" description="DHHA1" evidence="1">
    <location>
        <begin position="219"/>
        <end position="273"/>
    </location>
</feature>
<name>A0A0H4T720_9BACT</name>
<organism evidence="2">
    <name type="scientific">uncultured Parcubacteria bacterium Rifle_16ft_4_minimus_37647</name>
    <dbReference type="NCBI Taxonomy" id="1665140"/>
    <lineage>
        <taxon>Bacteria</taxon>
        <taxon>Candidatus Parcubacteria</taxon>
        <taxon>environmental samples</taxon>
    </lineage>
</organism>
<dbReference type="InterPro" id="IPR003156">
    <property type="entry name" value="DHHA1_dom"/>
</dbReference>
<reference evidence="2" key="1">
    <citation type="journal article" date="2015" name="ISME J.">
        <title>Aquifer environment selects for microbial species cohorts in sediment and groundwater.</title>
        <authorList>
            <person name="Hug L.A."/>
            <person name="Thomas B.C."/>
            <person name="Brown C.T."/>
            <person name="Frischkorn K.R."/>
            <person name="Williams K.H."/>
            <person name="Tringe S.G."/>
            <person name="Banfield J.F."/>
        </authorList>
    </citation>
    <scope>NUCLEOTIDE SEQUENCE</scope>
</reference>
<evidence type="ECO:0000313" key="2">
    <source>
        <dbReference type="EMBL" id="AKQ02505.1"/>
    </source>
</evidence>
<dbReference type="GO" id="GO:0003676">
    <property type="term" value="F:nucleic acid binding"/>
    <property type="evidence" value="ECO:0007669"/>
    <property type="project" value="InterPro"/>
</dbReference>
<proteinExistence type="predicted"/>
<dbReference type="SUPFAM" id="SSF64182">
    <property type="entry name" value="DHH phosphoesterases"/>
    <property type="match status" value="1"/>
</dbReference>
<dbReference type="PANTHER" id="PTHR46922">
    <property type="entry name" value="DHHA1 DOMAIN PROTEIN"/>
    <property type="match status" value="1"/>
</dbReference>
<dbReference type="Pfam" id="PF02272">
    <property type="entry name" value="DHHA1"/>
    <property type="match status" value="1"/>
</dbReference>
<dbReference type="AlphaFoldDB" id="A0A0H4T720"/>
<dbReference type="EMBL" id="KT007000">
    <property type="protein sequence ID" value="AKQ02505.1"/>
    <property type="molecule type" value="Genomic_DNA"/>
</dbReference>
<dbReference type="Gene3D" id="3.10.310.30">
    <property type="match status" value="1"/>
</dbReference>
<evidence type="ECO:0000259" key="1">
    <source>
        <dbReference type="Pfam" id="PF02272"/>
    </source>
</evidence>
<accession>A0A0H4T720</accession>